<dbReference type="InterPro" id="IPR036873">
    <property type="entry name" value="Rhodanese-like_dom_sf"/>
</dbReference>
<dbReference type="InterPro" id="IPR049962">
    <property type="entry name" value="THUMP_ThiI"/>
</dbReference>
<name>A0A285J622_9GAMM</name>
<gene>
    <name evidence="11" type="primary">thiI</name>
    <name evidence="14" type="ORF">SAMN06297280_2933</name>
</gene>
<dbReference type="HAMAP" id="MF_00021">
    <property type="entry name" value="ThiI"/>
    <property type="match status" value="1"/>
</dbReference>
<keyword evidence="2 11" id="KW-0963">Cytoplasm</keyword>
<evidence type="ECO:0000259" key="13">
    <source>
        <dbReference type="PROSITE" id="PS51165"/>
    </source>
</evidence>
<evidence type="ECO:0000256" key="6">
    <source>
        <dbReference type="ARBA" id="ARBA00022840"/>
    </source>
</evidence>
<evidence type="ECO:0000256" key="1">
    <source>
        <dbReference type="ARBA" id="ARBA00004496"/>
    </source>
</evidence>
<dbReference type="InterPro" id="IPR026340">
    <property type="entry name" value="THII_Thiazole_biosynth_dom"/>
</dbReference>
<dbReference type="Gene3D" id="3.30.2130.30">
    <property type="match status" value="1"/>
</dbReference>
<evidence type="ECO:0000313" key="14">
    <source>
        <dbReference type="EMBL" id="SNY55668.1"/>
    </source>
</evidence>
<keyword evidence="7 11" id="KW-0694">RNA-binding</keyword>
<dbReference type="UniPathway" id="UPA00060"/>
<comment type="pathway">
    <text evidence="11">Cofactor biosynthesis; thiamine diphosphate biosynthesis.</text>
</comment>
<dbReference type="AlphaFoldDB" id="A0A285J622"/>
<dbReference type="CDD" id="cd00158">
    <property type="entry name" value="RHOD"/>
    <property type="match status" value="1"/>
</dbReference>
<dbReference type="GO" id="GO:0009229">
    <property type="term" value="P:thiamine diphosphate biosynthetic process"/>
    <property type="evidence" value="ECO:0007669"/>
    <property type="project" value="UniProtKB-UniRule"/>
</dbReference>
<keyword evidence="15" id="KW-1185">Reference proteome</keyword>
<feature type="binding site" evidence="11">
    <location>
        <position position="315"/>
    </location>
    <ligand>
        <name>ATP</name>
        <dbReference type="ChEBI" id="CHEBI:30616"/>
    </ligand>
</feature>
<dbReference type="Gene3D" id="3.40.50.620">
    <property type="entry name" value="HUPs"/>
    <property type="match status" value="1"/>
</dbReference>
<proteinExistence type="inferred from homology"/>
<dbReference type="PROSITE" id="PS50206">
    <property type="entry name" value="RHODANESE_3"/>
    <property type="match status" value="1"/>
</dbReference>
<dbReference type="GO" id="GO:0140741">
    <property type="term" value="F:tRNA-uracil-4 sulfurtransferase activity"/>
    <property type="evidence" value="ECO:0007669"/>
    <property type="project" value="UniProtKB-EC"/>
</dbReference>
<evidence type="ECO:0000256" key="7">
    <source>
        <dbReference type="ARBA" id="ARBA00022884"/>
    </source>
</evidence>
<evidence type="ECO:0000256" key="5">
    <source>
        <dbReference type="ARBA" id="ARBA00022741"/>
    </source>
</evidence>
<comment type="catalytic activity">
    <reaction evidence="11">
        <text>[ThiI sulfur-carrier protein]-S-sulfanyl-L-cysteine + a uridine in tRNA + 2 reduced [2Fe-2S]-[ferredoxin] + ATP + H(+) = [ThiI sulfur-carrier protein]-L-cysteine + a 4-thiouridine in tRNA + 2 oxidized [2Fe-2S]-[ferredoxin] + AMP + diphosphate</text>
        <dbReference type="Rhea" id="RHEA:24176"/>
        <dbReference type="Rhea" id="RHEA-COMP:10000"/>
        <dbReference type="Rhea" id="RHEA-COMP:10001"/>
        <dbReference type="Rhea" id="RHEA-COMP:13337"/>
        <dbReference type="Rhea" id="RHEA-COMP:13338"/>
        <dbReference type="Rhea" id="RHEA-COMP:13339"/>
        <dbReference type="Rhea" id="RHEA-COMP:13340"/>
        <dbReference type="ChEBI" id="CHEBI:15378"/>
        <dbReference type="ChEBI" id="CHEBI:29950"/>
        <dbReference type="ChEBI" id="CHEBI:30616"/>
        <dbReference type="ChEBI" id="CHEBI:33019"/>
        <dbReference type="ChEBI" id="CHEBI:33737"/>
        <dbReference type="ChEBI" id="CHEBI:33738"/>
        <dbReference type="ChEBI" id="CHEBI:61963"/>
        <dbReference type="ChEBI" id="CHEBI:65315"/>
        <dbReference type="ChEBI" id="CHEBI:136798"/>
        <dbReference type="ChEBI" id="CHEBI:456215"/>
        <dbReference type="EC" id="2.8.1.4"/>
    </reaction>
</comment>
<feature type="active site" description="Cysteine persulfide intermediate" evidence="11">
    <location>
        <position position="484"/>
    </location>
</feature>
<evidence type="ECO:0000256" key="9">
    <source>
        <dbReference type="ARBA" id="ARBA00023157"/>
    </source>
</evidence>
<keyword evidence="10 11" id="KW-0676">Redox-active center</keyword>
<evidence type="ECO:0000256" key="4">
    <source>
        <dbReference type="ARBA" id="ARBA00022679"/>
    </source>
</evidence>
<feature type="domain" description="THUMP" evidence="13">
    <location>
        <begin position="89"/>
        <end position="193"/>
    </location>
</feature>
<evidence type="ECO:0000256" key="3">
    <source>
        <dbReference type="ARBA" id="ARBA00022555"/>
    </source>
</evidence>
<dbReference type="GO" id="GO:0005524">
    <property type="term" value="F:ATP binding"/>
    <property type="evidence" value="ECO:0007669"/>
    <property type="project" value="UniProtKB-UniRule"/>
</dbReference>
<sequence length="512" mass="57108">MLGVPLALRYNPRHFLALSLSCLNAMLEFIIKLHPEISIKSKSVRKRQTKLLERNLKTILTQVDPDVVVTNLFDHLTVSCVNDTPAIRSKLIERLSCIPGIVTFSEMRTASFNDLHDIYLQVLAVYQSQLPGKTFCVRVRRQGKHSFSSIEAERYIGGGLNQQVSSAKVQLKQPDITIKLEIKQDKLLLLSESFRGMGGFPLPSQSDVLSLISGGYDSAVASYLMIRKGLRTHYLFFNLGGAAHEAGVREMAFYLWQKYSLSHRVKFVSVDFAPVVDNILQQVDNGVMGVILKRMMLRAAGKVAHDLGIKAVVTGESIGQVSSQTIANLAVIDRVIPDLVLRPLIYHDKQDIIDIARQIGVEELAKSMPEYCGVISKKPTVNAVLTEVEQNESKLDMALLEQVVRAAKVLDIRTIDYQAEQEAHVVSELAELADNAVVLDIRSPEETEHSPFNDVGVPVIELPFFRLASQFATLDPSRHYYCYCSKGVMSRLQAVLLHEQGHSNVSVYRPAK</sequence>
<comment type="caution">
    <text evidence="11">Lacks conserved residue(s) required for the propagation of feature annotation.</text>
</comment>
<comment type="catalytic activity">
    <reaction evidence="11">
        <text>[ThiS sulfur-carrier protein]-C-terminal Gly-Gly-AMP + S-sulfanyl-L-cysteinyl-[cysteine desulfurase] + AH2 = [ThiS sulfur-carrier protein]-C-terminal-Gly-aminoethanethioate + L-cysteinyl-[cysteine desulfurase] + A + AMP + 2 H(+)</text>
        <dbReference type="Rhea" id="RHEA:43340"/>
        <dbReference type="Rhea" id="RHEA-COMP:12157"/>
        <dbReference type="Rhea" id="RHEA-COMP:12158"/>
        <dbReference type="Rhea" id="RHEA-COMP:12910"/>
        <dbReference type="Rhea" id="RHEA-COMP:19908"/>
        <dbReference type="ChEBI" id="CHEBI:13193"/>
        <dbReference type="ChEBI" id="CHEBI:15378"/>
        <dbReference type="ChEBI" id="CHEBI:17499"/>
        <dbReference type="ChEBI" id="CHEBI:29950"/>
        <dbReference type="ChEBI" id="CHEBI:61963"/>
        <dbReference type="ChEBI" id="CHEBI:90618"/>
        <dbReference type="ChEBI" id="CHEBI:232372"/>
        <dbReference type="ChEBI" id="CHEBI:456215"/>
    </reaction>
</comment>
<dbReference type="GO" id="GO:0004810">
    <property type="term" value="F:CCA tRNA nucleotidyltransferase activity"/>
    <property type="evidence" value="ECO:0007669"/>
    <property type="project" value="InterPro"/>
</dbReference>
<feature type="binding site" evidence="11">
    <location>
        <begin position="211"/>
        <end position="212"/>
    </location>
    <ligand>
        <name>ATP</name>
        <dbReference type="ChEBI" id="CHEBI:30616"/>
    </ligand>
</feature>
<keyword evidence="4 11" id="KW-0808">Transferase</keyword>
<evidence type="ECO:0000256" key="10">
    <source>
        <dbReference type="ARBA" id="ARBA00023284"/>
    </source>
</evidence>
<feature type="disulfide bond" description="Redox-active" evidence="11">
    <location>
        <begin position="372"/>
        <end position="484"/>
    </location>
</feature>
<dbReference type="SUPFAM" id="SSF52402">
    <property type="entry name" value="Adenine nucleotide alpha hydrolases-like"/>
    <property type="match status" value="1"/>
</dbReference>
<dbReference type="GO" id="GO:0002937">
    <property type="term" value="P:tRNA 4-thiouridine biosynthesis"/>
    <property type="evidence" value="ECO:0007669"/>
    <property type="project" value="TreeGrafter"/>
</dbReference>
<dbReference type="Pfam" id="PF22025">
    <property type="entry name" value="ThiI_fer"/>
    <property type="match status" value="1"/>
</dbReference>
<dbReference type="GO" id="GO:0052837">
    <property type="term" value="P:thiazole biosynthetic process"/>
    <property type="evidence" value="ECO:0007669"/>
    <property type="project" value="InterPro"/>
</dbReference>
<dbReference type="GO" id="GO:0000049">
    <property type="term" value="F:tRNA binding"/>
    <property type="evidence" value="ECO:0007669"/>
    <property type="project" value="UniProtKB-UniRule"/>
</dbReference>
<organism evidence="14 15">
    <name type="scientific">Arsukibacterium tuosuense</name>
    <dbReference type="NCBI Taxonomy" id="1323745"/>
    <lineage>
        <taxon>Bacteria</taxon>
        <taxon>Pseudomonadati</taxon>
        <taxon>Pseudomonadota</taxon>
        <taxon>Gammaproteobacteria</taxon>
        <taxon>Chromatiales</taxon>
        <taxon>Chromatiaceae</taxon>
        <taxon>Arsukibacterium</taxon>
    </lineage>
</organism>
<evidence type="ECO:0000256" key="11">
    <source>
        <dbReference type="HAMAP-Rule" id="MF_00021"/>
    </source>
</evidence>
<comment type="subcellular location">
    <subcellularLocation>
        <location evidence="1 11">Cytoplasm</location>
    </subcellularLocation>
</comment>
<comment type="similarity">
    <text evidence="11">Belongs to the ThiI family.</text>
</comment>
<dbReference type="SUPFAM" id="SSF143437">
    <property type="entry name" value="THUMP domain-like"/>
    <property type="match status" value="1"/>
</dbReference>
<dbReference type="InterPro" id="IPR054173">
    <property type="entry name" value="ThiI_fer"/>
</dbReference>
<dbReference type="InterPro" id="IPR014729">
    <property type="entry name" value="Rossmann-like_a/b/a_fold"/>
</dbReference>
<reference evidence="15" key="1">
    <citation type="submission" date="2017-09" db="EMBL/GenBank/DDBJ databases">
        <authorList>
            <person name="Varghese N."/>
            <person name="Submissions S."/>
        </authorList>
    </citation>
    <scope>NUCLEOTIDE SEQUENCE [LARGE SCALE GENOMIC DNA]</scope>
    <source>
        <strain evidence="15">CGMCC 1.12461</strain>
    </source>
</reference>
<keyword evidence="8 11" id="KW-0784">Thiamine biosynthesis</keyword>
<dbReference type="CDD" id="cd11716">
    <property type="entry name" value="THUMP_ThiI"/>
    <property type="match status" value="1"/>
</dbReference>
<dbReference type="InterPro" id="IPR004114">
    <property type="entry name" value="THUMP_dom"/>
</dbReference>
<keyword evidence="9 11" id="KW-1015">Disulfide bond</keyword>
<evidence type="ECO:0000256" key="2">
    <source>
        <dbReference type="ARBA" id="ARBA00022490"/>
    </source>
</evidence>
<evidence type="ECO:0000256" key="8">
    <source>
        <dbReference type="ARBA" id="ARBA00022977"/>
    </source>
</evidence>
<dbReference type="InterPro" id="IPR020536">
    <property type="entry name" value="ThiI_AANH"/>
</dbReference>
<keyword evidence="5 11" id="KW-0547">Nucleotide-binding</keyword>
<dbReference type="PANTHER" id="PTHR43209">
    <property type="entry name" value="TRNA SULFURTRANSFERASE"/>
    <property type="match status" value="1"/>
</dbReference>
<accession>A0A285J622</accession>
<dbReference type="EMBL" id="OBEB01000006">
    <property type="protein sequence ID" value="SNY55668.1"/>
    <property type="molecule type" value="Genomic_DNA"/>
</dbReference>
<dbReference type="GO" id="GO:0009228">
    <property type="term" value="P:thiamine biosynthetic process"/>
    <property type="evidence" value="ECO:0007669"/>
    <property type="project" value="UniProtKB-KW"/>
</dbReference>
<feature type="domain" description="Rhodanese" evidence="12">
    <location>
        <begin position="432"/>
        <end position="508"/>
    </location>
</feature>
<dbReference type="InterPro" id="IPR003720">
    <property type="entry name" value="tRNA_STrfase"/>
</dbReference>
<keyword evidence="6 11" id="KW-0067">ATP-binding</keyword>
<dbReference type="Pfam" id="PF02568">
    <property type="entry name" value="ThiI"/>
    <property type="match status" value="1"/>
</dbReference>
<comment type="function">
    <text evidence="11">Catalyzes the ATP-dependent transfer of a sulfur to tRNA to produce 4-thiouridine in position 8 of tRNAs, which functions as a near-UV photosensor. Also catalyzes the transfer of sulfur to the sulfur carrier protein ThiS, forming ThiS-thiocarboxylate. This is a step in the synthesis of thiazole, in the thiamine biosynthesis pathway. The sulfur is donated as persulfide by IscS.</text>
</comment>
<dbReference type="InterPro" id="IPR001763">
    <property type="entry name" value="Rhodanese-like_dom"/>
</dbReference>
<dbReference type="GO" id="GO:0005829">
    <property type="term" value="C:cytosol"/>
    <property type="evidence" value="ECO:0007669"/>
    <property type="project" value="TreeGrafter"/>
</dbReference>
<dbReference type="SUPFAM" id="SSF52821">
    <property type="entry name" value="Rhodanese/Cell cycle control phosphatase"/>
    <property type="match status" value="1"/>
</dbReference>
<dbReference type="SMART" id="SM00981">
    <property type="entry name" value="THUMP"/>
    <property type="match status" value="1"/>
</dbReference>
<feature type="binding site" evidence="11">
    <location>
        <position position="293"/>
    </location>
    <ligand>
        <name>ATP</name>
        <dbReference type="ChEBI" id="CHEBI:30616"/>
    </ligand>
</feature>
<dbReference type="InterPro" id="IPR049961">
    <property type="entry name" value="ThiI_N"/>
</dbReference>
<dbReference type="NCBIfam" id="TIGR04271">
    <property type="entry name" value="ThiI_C_thiazole"/>
    <property type="match status" value="1"/>
</dbReference>
<dbReference type="Pfam" id="PF00581">
    <property type="entry name" value="Rhodanese"/>
    <property type="match status" value="1"/>
</dbReference>
<dbReference type="EC" id="2.8.1.4" evidence="11"/>
<protein>
    <recommendedName>
        <fullName evidence="11">tRNA sulfurtransferase</fullName>
        <ecNumber evidence="11">2.8.1.4</ecNumber>
    </recommendedName>
    <alternativeName>
        <fullName evidence="11">Sulfur carrier protein ThiS sulfurtransferase</fullName>
    </alternativeName>
    <alternativeName>
        <fullName evidence="11">Thiamine biosynthesis protein ThiI</fullName>
    </alternativeName>
    <alternativeName>
        <fullName evidence="11">tRNA 4-thiouridine synthase</fullName>
    </alternativeName>
</protein>
<feature type="binding site" evidence="11">
    <location>
        <position position="324"/>
    </location>
    <ligand>
        <name>ATP</name>
        <dbReference type="ChEBI" id="CHEBI:30616"/>
    </ligand>
</feature>
<keyword evidence="3 11" id="KW-0820">tRNA-binding</keyword>
<dbReference type="PANTHER" id="PTHR43209:SF1">
    <property type="entry name" value="TRNA SULFURTRANSFERASE"/>
    <property type="match status" value="1"/>
</dbReference>
<evidence type="ECO:0000313" key="15">
    <source>
        <dbReference type="Proteomes" id="UP000219353"/>
    </source>
</evidence>
<dbReference type="Pfam" id="PF02926">
    <property type="entry name" value="THUMP"/>
    <property type="match status" value="1"/>
</dbReference>
<dbReference type="Gene3D" id="3.40.250.10">
    <property type="entry name" value="Rhodanese-like domain"/>
    <property type="match status" value="1"/>
</dbReference>
<dbReference type="PROSITE" id="PS51165">
    <property type="entry name" value="THUMP"/>
    <property type="match status" value="1"/>
</dbReference>
<dbReference type="NCBIfam" id="TIGR00342">
    <property type="entry name" value="tRNA uracil 4-sulfurtransferase ThiI"/>
    <property type="match status" value="1"/>
</dbReference>
<evidence type="ECO:0000259" key="12">
    <source>
        <dbReference type="PROSITE" id="PS50206"/>
    </source>
</evidence>
<dbReference type="InterPro" id="IPR050102">
    <property type="entry name" value="tRNA_sulfurtransferase_ThiI"/>
</dbReference>
<dbReference type="Proteomes" id="UP000219353">
    <property type="component" value="Unassembled WGS sequence"/>
</dbReference>